<evidence type="ECO:0008006" key="3">
    <source>
        <dbReference type="Google" id="ProtNLM"/>
    </source>
</evidence>
<evidence type="ECO:0000313" key="1">
    <source>
        <dbReference type="EMBL" id="QVT78402.1"/>
    </source>
</evidence>
<keyword evidence="2" id="KW-1185">Reference proteome</keyword>
<evidence type="ECO:0000313" key="2">
    <source>
        <dbReference type="Proteomes" id="UP000679307"/>
    </source>
</evidence>
<dbReference type="EMBL" id="CP075371">
    <property type="protein sequence ID" value="QVT78402.1"/>
    <property type="molecule type" value="Genomic_DNA"/>
</dbReference>
<dbReference type="Proteomes" id="UP000679307">
    <property type="component" value="Chromosome"/>
</dbReference>
<protein>
    <recommendedName>
        <fullName evidence="3">Asl1-like glycosyl hydrolase catalytic domain-containing protein</fullName>
    </recommendedName>
</protein>
<reference evidence="1 2" key="1">
    <citation type="submission" date="2021-05" db="EMBL/GenBank/DDBJ databases">
        <title>Complete genome of Nocardioides aquaticus KCTC 9944T isolated from meromictic and hypersaline Ekho Lake, Antarctica.</title>
        <authorList>
            <person name="Hwang K."/>
            <person name="Kim K.M."/>
            <person name="Choe H."/>
        </authorList>
    </citation>
    <scope>NUCLEOTIDE SEQUENCE [LARGE SCALE GENOMIC DNA]</scope>
    <source>
        <strain evidence="1 2">KCTC 9944</strain>
    </source>
</reference>
<name>A0ABX8ED59_9ACTN</name>
<gene>
    <name evidence="1" type="ORF">ENKNEFLB_00779</name>
</gene>
<proteinExistence type="predicted"/>
<sequence length="162" mass="17534">MAPLGIKIGTPQLWSGDLDTHDADLAVLAPLLEGTFDHVGWHLYPRGDVGVDLIERFEATYRDLLGAFPVICTEAGYLDAADYSGGAANLTPTQKAGFLPELVDAYVSRGYGISYFELLDDPDPSASEREASLGLVECPEVDPATWVDKPAFDELAAYLRRA</sequence>
<organism evidence="1 2">
    <name type="scientific">Nocardioides aquaticus</name>
    <dbReference type="NCBI Taxonomy" id="160826"/>
    <lineage>
        <taxon>Bacteria</taxon>
        <taxon>Bacillati</taxon>
        <taxon>Actinomycetota</taxon>
        <taxon>Actinomycetes</taxon>
        <taxon>Propionibacteriales</taxon>
        <taxon>Nocardioidaceae</taxon>
        <taxon>Nocardioides</taxon>
    </lineage>
</organism>
<accession>A0ABX8ED59</accession>